<name>A0AA38SJS2_9ASTR</name>
<dbReference type="AlphaFoldDB" id="A0AA38SJS2"/>
<reference evidence="1" key="1">
    <citation type="submission" date="2023-03" db="EMBL/GenBank/DDBJ databases">
        <title>Chromosome-scale reference genome and RAD-based genetic map of yellow starthistle (Centaurea solstitialis) reveal putative structural variation and QTLs associated with invader traits.</title>
        <authorList>
            <person name="Reatini B."/>
            <person name="Cang F.A."/>
            <person name="Jiang Q."/>
            <person name="Mckibben M.T.W."/>
            <person name="Barker M.S."/>
            <person name="Rieseberg L.H."/>
            <person name="Dlugosch K.M."/>
        </authorList>
    </citation>
    <scope>NUCLEOTIDE SEQUENCE</scope>
    <source>
        <strain evidence="1">CAN-66</strain>
        <tissue evidence="1">Leaf</tissue>
    </source>
</reference>
<dbReference type="PANTHER" id="PTHR33702:SF5">
    <property type="entry name" value="OS01G0308600 PROTEIN"/>
    <property type="match status" value="1"/>
</dbReference>
<accession>A0AA38SJS2</accession>
<evidence type="ECO:0000313" key="1">
    <source>
        <dbReference type="EMBL" id="KAJ9543189.1"/>
    </source>
</evidence>
<comment type="caution">
    <text evidence="1">The sequence shown here is derived from an EMBL/GenBank/DDBJ whole genome shotgun (WGS) entry which is preliminary data.</text>
</comment>
<gene>
    <name evidence="1" type="ORF">OSB04_022896</name>
</gene>
<keyword evidence="2" id="KW-1185">Reference proteome</keyword>
<sequence>MGEYLPTFWRRRRYKRLATASKGSKRSSWRIRIKLKFKLRYLNPKRLLIGLHDAYVRMMIRVANSRVVLTGGAVSTGYGVHAMSPFGMAPTKEYDDKMLIQMYNSIIGRSQLPGQRIIS</sequence>
<proteinExistence type="predicted"/>
<evidence type="ECO:0000313" key="2">
    <source>
        <dbReference type="Proteomes" id="UP001172457"/>
    </source>
</evidence>
<dbReference type="Proteomes" id="UP001172457">
    <property type="component" value="Chromosome 6"/>
</dbReference>
<organism evidence="1 2">
    <name type="scientific">Centaurea solstitialis</name>
    <name type="common">yellow star-thistle</name>
    <dbReference type="NCBI Taxonomy" id="347529"/>
    <lineage>
        <taxon>Eukaryota</taxon>
        <taxon>Viridiplantae</taxon>
        <taxon>Streptophyta</taxon>
        <taxon>Embryophyta</taxon>
        <taxon>Tracheophyta</taxon>
        <taxon>Spermatophyta</taxon>
        <taxon>Magnoliopsida</taxon>
        <taxon>eudicotyledons</taxon>
        <taxon>Gunneridae</taxon>
        <taxon>Pentapetalae</taxon>
        <taxon>asterids</taxon>
        <taxon>campanulids</taxon>
        <taxon>Asterales</taxon>
        <taxon>Asteraceae</taxon>
        <taxon>Carduoideae</taxon>
        <taxon>Cardueae</taxon>
        <taxon>Centaureinae</taxon>
        <taxon>Centaurea</taxon>
    </lineage>
</organism>
<dbReference type="EMBL" id="JARYMX010000006">
    <property type="protein sequence ID" value="KAJ9543189.1"/>
    <property type="molecule type" value="Genomic_DNA"/>
</dbReference>
<protein>
    <submittedName>
        <fullName evidence="1">Uncharacterized protein</fullName>
    </submittedName>
</protein>
<dbReference type="PANTHER" id="PTHR33702">
    <property type="entry name" value="BNAA09G40010D PROTEIN"/>
    <property type="match status" value="1"/>
</dbReference>